<dbReference type="KEGG" id="vei:Veis_2439"/>
<dbReference type="SMART" id="SM00342">
    <property type="entry name" value="HTH_ARAC"/>
    <property type="match status" value="1"/>
</dbReference>
<dbReference type="InterPro" id="IPR053142">
    <property type="entry name" value="PchR_regulatory_protein"/>
</dbReference>
<keyword evidence="1" id="KW-0805">Transcription regulation</keyword>
<dbReference type="GO" id="GO:0043565">
    <property type="term" value="F:sequence-specific DNA binding"/>
    <property type="evidence" value="ECO:0007669"/>
    <property type="project" value="InterPro"/>
</dbReference>
<dbReference type="PROSITE" id="PS00041">
    <property type="entry name" value="HTH_ARAC_FAMILY_1"/>
    <property type="match status" value="1"/>
</dbReference>
<reference evidence="6" key="1">
    <citation type="submission" date="2006-12" db="EMBL/GenBank/DDBJ databases">
        <title>Complete sequence of chromosome 1 of Verminephrobacter eiseniae EF01-2.</title>
        <authorList>
            <person name="Copeland A."/>
            <person name="Lucas S."/>
            <person name="Lapidus A."/>
            <person name="Barry K."/>
            <person name="Detter J.C."/>
            <person name="Glavina del Rio T."/>
            <person name="Dalin E."/>
            <person name="Tice H."/>
            <person name="Pitluck S."/>
            <person name="Chertkov O."/>
            <person name="Brettin T."/>
            <person name="Bruce D."/>
            <person name="Han C."/>
            <person name="Tapia R."/>
            <person name="Gilna P."/>
            <person name="Schmutz J."/>
            <person name="Larimer F."/>
            <person name="Land M."/>
            <person name="Hauser L."/>
            <person name="Kyrpides N."/>
            <person name="Kim E."/>
            <person name="Stahl D."/>
            <person name="Richardson P."/>
        </authorList>
    </citation>
    <scope>NUCLEOTIDE SEQUENCE [LARGE SCALE GENOMIC DNA]</scope>
    <source>
        <strain evidence="6">EF01-2</strain>
    </source>
</reference>
<dbReference type="PANTHER" id="PTHR47893:SF1">
    <property type="entry name" value="REGULATORY PROTEIN PCHR"/>
    <property type="match status" value="1"/>
</dbReference>
<dbReference type="InterPro" id="IPR020449">
    <property type="entry name" value="Tscrpt_reg_AraC-type_HTH"/>
</dbReference>
<sequence length="322" mass="35818">MKTSTAPPSDASEVAISSLLAKREVPDLEPAADYELIQLAPQEGVDVFLWRGHFPQPVTMSVRDDWDRVHFTCSLRGRSGFAIRGCGREIERVLEEGISCISYTRDCSSQSSYAGSVEYVTVSVRPDLLADWVPDLDLPLGRESDYAPCCDMQRCSPEMRATAHALSRALREMPTDRNPCKATPPLWLLGQALVLVGLSVQARREETPSQQIPICPASQKKLLRARDLLLTDLSKAPTIAELARETGLSVVRLKRGFRQLFDHSIYGLFQQERMHTARQRLSSGDTPVIVVAADLGYTNASHFTAAFNKQFGVNPSAFKRRR</sequence>
<dbReference type="AlphaFoldDB" id="A1WKM8"/>
<feature type="domain" description="HTH araC/xylS-type" evidence="4">
    <location>
        <begin position="223"/>
        <end position="321"/>
    </location>
</feature>
<evidence type="ECO:0000256" key="3">
    <source>
        <dbReference type="ARBA" id="ARBA00023163"/>
    </source>
</evidence>
<evidence type="ECO:0000313" key="5">
    <source>
        <dbReference type="EMBL" id="ABM58185.1"/>
    </source>
</evidence>
<gene>
    <name evidence="5" type="ordered locus">Veis_2439</name>
</gene>
<protein>
    <submittedName>
        <fullName evidence="5">Transcriptional regulator, AraC family</fullName>
    </submittedName>
</protein>
<keyword evidence="6" id="KW-1185">Reference proteome</keyword>
<organism evidence="5 6">
    <name type="scientific">Verminephrobacter eiseniae (strain EF01-2)</name>
    <dbReference type="NCBI Taxonomy" id="391735"/>
    <lineage>
        <taxon>Bacteria</taxon>
        <taxon>Pseudomonadati</taxon>
        <taxon>Pseudomonadota</taxon>
        <taxon>Betaproteobacteria</taxon>
        <taxon>Burkholderiales</taxon>
        <taxon>Comamonadaceae</taxon>
        <taxon>Verminephrobacter</taxon>
    </lineage>
</organism>
<dbReference type="InterPro" id="IPR009057">
    <property type="entry name" value="Homeodomain-like_sf"/>
</dbReference>
<dbReference type="Pfam" id="PF12833">
    <property type="entry name" value="HTH_18"/>
    <property type="match status" value="1"/>
</dbReference>
<name>A1WKM8_VEREI</name>
<dbReference type="GO" id="GO:0003700">
    <property type="term" value="F:DNA-binding transcription factor activity"/>
    <property type="evidence" value="ECO:0007669"/>
    <property type="project" value="InterPro"/>
</dbReference>
<evidence type="ECO:0000259" key="4">
    <source>
        <dbReference type="PROSITE" id="PS01124"/>
    </source>
</evidence>
<dbReference type="OrthoDB" id="2536004at2"/>
<dbReference type="EMBL" id="CP000542">
    <property type="protein sequence ID" value="ABM58185.1"/>
    <property type="molecule type" value="Genomic_DNA"/>
</dbReference>
<dbReference type="STRING" id="391735.Veis_2439"/>
<evidence type="ECO:0000313" key="6">
    <source>
        <dbReference type="Proteomes" id="UP000000374"/>
    </source>
</evidence>
<dbReference type="Proteomes" id="UP000000374">
    <property type="component" value="Chromosome"/>
</dbReference>
<evidence type="ECO:0000256" key="1">
    <source>
        <dbReference type="ARBA" id="ARBA00023015"/>
    </source>
</evidence>
<keyword evidence="2" id="KW-0238">DNA-binding</keyword>
<dbReference type="PRINTS" id="PR00032">
    <property type="entry name" value="HTHARAC"/>
</dbReference>
<evidence type="ECO:0000256" key="2">
    <source>
        <dbReference type="ARBA" id="ARBA00023125"/>
    </source>
</evidence>
<accession>A1WKM8</accession>
<keyword evidence="3" id="KW-0804">Transcription</keyword>
<dbReference type="RefSeq" id="WP_011810188.1">
    <property type="nucleotide sequence ID" value="NC_008786.1"/>
</dbReference>
<dbReference type="PANTHER" id="PTHR47893">
    <property type="entry name" value="REGULATORY PROTEIN PCHR"/>
    <property type="match status" value="1"/>
</dbReference>
<dbReference type="GeneID" id="76460995"/>
<proteinExistence type="predicted"/>
<dbReference type="Gene3D" id="1.10.10.60">
    <property type="entry name" value="Homeodomain-like"/>
    <property type="match status" value="1"/>
</dbReference>
<dbReference type="SUPFAM" id="SSF46689">
    <property type="entry name" value="Homeodomain-like"/>
    <property type="match status" value="2"/>
</dbReference>
<dbReference type="InterPro" id="IPR018060">
    <property type="entry name" value="HTH_AraC"/>
</dbReference>
<dbReference type="PROSITE" id="PS01124">
    <property type="entry name" value="HTH_ARAC_FAMILY_2"/>
    <property type="match status" value="1"/>
</dbReference>
<dbReference type="eggNOG" id="COG2207">
    <property type="taxonomic scope" value="Bacteria"/>
</dbReference>
<dbReference type="InterPro" id="IPR018062">
    <property type="entry name" value="HTH_AraC-typ_CS"/>
</dbReference>
<dbReference type="HOGENOM" id="CLU_052345_4_2_4"/>